<dbReference type="GO" id="GO:0016747">
    <property type="term" value="F:acyltransferase activity, transferring groups other than amino-acyl groups"/>
    <property type="evidence" value="ECO:0007669"/>
    <property type="project" value="InterPro"/>
</dbReference>
<dbReference type="PROSITE" id="PS51186">
    <property type="entry name" value="GNAT"/>
    <property type="match status" value="1"/>
</dbReference>
<dbReference type="AlphaFoldDB" id="A0A437MPX2"/>
<dbReference type="Proteomes" id="UP000282957">
    <property type="component" value="Unassembled WGS sequence"/>
</dbReference>
<organism evidence="2 3">
    <name type="scientific">Rhodovarius crocodyli</name>
    <dbReference type="NCBI Taxonomy" id="1979269"/>
    <lineage>
        <taxon>Bacteria</taxon>
        <taxon>Pseudomonadati</taxon>
        <taxon>Pseudomonadota</taxon>
        <taxon>Alphaproteobacteria</taxon>
        <taxon>Acetobacterales</taxon>
        <taxon>Roseomonadaceae</taxon>
        <taxon>Rhodovarius</taxon>
    </lineage>
</organism>
<comment type="caution">
    <text evidence="2">The sequence shown here is derived from an EMBL/GenBank/DDBJ whole genome shotgun (WGS) entry which is preliminary data.</text>
</comment>
<dbReference type="SUPFAM" id="SSF55729">
    <property type="entry name" value="Acyl-CoA N-acyltransferases (Nat)"/>
    <property type="match status" value="1"/>
</dbReference>
<dbReference type="InterPro" id="IPR056935">
    <property type="entry name" value="Rv0428c-like_C"/>
</dbReference>
<feature type="domain" description="N-acetyltransferase" evidence="1">
    <location>
        <begin position="116"/>
        <end position="248"/>
    </location>
</feature>
<proteinExistence type="predicted"/>
<keyword evidence="2" id="KW-0808">Transferase</keyword>
<keyword evidence="3" id="KW-1185">Reference proteome</keyword>
<name>A0A437MPX2_9PROT</name>
<evidence type="ECO:0000313" key="2">
    <source>
        <dbReference type="EMBL" id="RVT99691.1"/>
    </source>
</evidence>
<evidence type="ECO:0000259" key="1">
    <source>
        <dbReference type="PROSITE" id="PS51186"/>
    </source>
</evidence>
<accession>A0A437MPX2</accession>
<sequence>MPGAPPDLRALEQACLNAVPAPYQAFDGPLLFRAFLGGTGRANSIVSLSPESDAGLQPRIARMEARSAARGITCRFRSTPLDPPGLEALLRARGYTDHDETLVLLGPLGGMVRPDTAVRALSGPDPAWMEVVGTAEYQVDARRAEKARMPELLAVPAAWLVLEEDGMAIASLFVVADGTLCGMFDLAVRPEFRRRGIAARIMGAGAAWAAQRGAIWKWSQVSASNTASLALNARMGMGEMYRYRYFKR</sequence>
<dbReference type="InterPro" id="IPR016181">
    <property type="entry name" value="Acyl_CoA_acyltransferase"/>
</dbReference>
<evidence type="ECO:0000313" key="3">
    <source>
        <dbReference type="Proteomes" id="UP000282957"/>
    </source>
</evidence>
<dbReference type="InterPro" id="IPR000182">
    <property type="entry name" value="GNAT_dom"/>
</dbReference>
<reference evidence="2 3" key="1">
    <citation type="submission" date="2019-01" db="EMBL/GenBank/DDBJ databases">
        <authorList>
            <person name="Chen W.-M."/>
        </authorList>
    </citation>
    <scope>NUCLEOTIDE SEQUENCE [LARGE SCALE GENOMIC DNA]</scope>
    <source>
        <strain evidence="2 3">CCP-6</strain>
    </source>
</reference>
<dbReference type="CDD" id="cd04301">
    <property type="entry name" value="NAT_SF"/>
    <property type="match status" value="1"/>
</dbReference>
<protein>
    <submittedName>
        <fullName evidence="2">GNAT family N-acetyltransferase</fullName>
    </submittedName>
</protein>
<dbReference type="Pfam" id="PF24553">
    <property type="entry name" value="Rv0428c_C"/>
    <property type="match status" value="1"/>
</dbReference>
<dbReference type="EMBL" id="SACL01000001">
    <property type="protein sequence ID" value="RVT99691.1"/>
    <property type="molecule type" value="Genomic_DNA"/>
</dbReference>
<dbReference type="OrthoDB" id="9775595at2"/>
<gene>
    <name evidence="2" type="ORF">EOD42_04595</name>
</gene>
<dbReference type="Gene3D" id="3.40.630.30">
    <property type="match status" value="1"/>
</dbReference>